<dbReference type="Proteomes" id="UP000095200">
    <property type="component" value="Unassembled WGS sequence"/>
</dbReference>
<proteinExistence type="predicted"/>
<dbReference type="RefSeq" id="WP_141721132.1">
    <property type="nucleotide sequence ID" value="NZ_BDFE01000020.1"/>
</dbReference>
<keyword evidence="2" id="KW-1185">Reference proteome</keyword>
<dbReference type="OrthoDB" id="7063737at2"/>
<evidence type="ECO:0000313" key="2">
    <source>
        <dbReference type="Proteomes" id="UP000095200"/>
    </source>
</evidence>
<reference evidence="2" key="1">
    <citation type="submission" date="2016-06" db="EMBL/GenBank/DDBJ databases">
        <title>Draft genome sequence of Desulfoplanes formicivorans strain Pf12B.</title>
        <authorList>
            <person name="Watanabe M."/>
            <person name="Kojima H."/>
            <person name="Fukui M."/>
        </authorList>
    </citation>
    <scope>NUCLEOTIDE SEQUENCE [LARGE SCALE GENOMIC DNA]</scope>
    <source>
        <strain evidence="2">Pf12B</strain>
    </source>
</reference>
<dbReference type="EMBL" id="BDFE01000020">
    <property type="protein sequence ID" value="GAU09754.1"/>
    <property type="molecule type" value="Genomic_DNA"/>
</dbReference>
<dbReference type="AlphaFoldDB" id="A0A194AM80"/>
<gene>
    <name evidence="1" type="ORF">DPF_2486</name>
</gene>
<name>A0A194AM80_9BACT</name>
<comment type="caution">
    <text evidence="1">The sequence shown here is derived from an EMBL/GenBank/DDBJ whole genome shotgun (WGS) entry which is preliminary data.</text>
</comment>
<sequence length="80" mass="9363">MENATEFWETGIQYINLTQSVSRKIVEKNNANFMISDEEFIGDDFFEATRWSDYRLSIPLIFNLYHGLELLLKGFLYASG</sequence>
<protein>
    <submittedName>
        <fullName evidence="1">Uncharacterized protein</fullName>
    </submittedName>
</protein>
<accession>A0A194AM80</accession>
<evidence type="ECO:0000313" key="1">
    <source>
        <dbReference type="EMBL" id="GAU09754.1"/>
    </source>
</evidence>
<organism evidence="1 2">
    <name type="scientific">Desulfoplanes formicivorans</name>
    <dbReference type="NCBI Taxonomy" id="1592317"/>
    <lineage>
        <taxon>Bacteria</taxon>
        <taxon>Pseudomonadati</taxon>
        <taxon>Thermodesulfobacteriota</taxon>
        <taxon>Desulfovibrionia</taxon>
        <taxon>Desulfovibrionales</taxon>
        <taxon>Desulfoplanaceae</taxon>
        <taxon>Desulfoplanes</taxon>
    </lineage>
</organism>